<feature type="region of interest" description="Disordered" evidence="1">
    <location>
        <begin position="1"/>
        <end position="25"/>
    </location>
</feature>
<name>A0AAE0APD8_9ROSI</name>
<evidence type="ECO:0000256" key="1">
    <source>
        <dbReference type="SAM" id="MobiDB-lite"/>
    </source>
</evidence>
<keyword evidence="3" id="KW-1185">Reference proteome</keyword>
<dbReference type="PANTHER" id="PTHR33047">
    <property type="entry name" value="PROTEIN TAR1"/>
    <property type="match status" value="1"/>
</dbReference>
<dbReference type="PANTHER" id="PTHR33047:SF8">
    <property type="entry name" value="REGULATOR OF RDNA TRANSCRIPTION PROTEIN 15"/>
    <property type="match status" value="1"/>
</dbReference>
<organism evidence="2 3">
    <name type="scientific">Dipteronia sinensis</name>
    <dbReference type="NCBI Taxonomy" id="43782"/>
    <lineage>
        <taxon>Eukaryota</taxon>
        <taxon>Viridiplantae</taxon>
        <taxon>Streptophyta</taxon>
        <taxon>Embryophyta</taxon>
        <taxon>Tracheophyta</taxon>
        <taxon>Spermatophyta</taxon>
        <taxon>Magnoliopsida</taxon>
        <taxon>eudicotyledons</taxon>
        <taxon>Gunneridae</taxon>
        <taxon>Pentapetalae</taxon>
        <taxon>rosids</taxon>
        <taxon>malvids</taxon>
        <taxon>Sapindales</taxon>
        <taxon>Sapindaceae</taxon>
        <taxon>Hippocastanoideae</taxon>
        <taxon>Acereae</taxon>
        <taxon>Dipteronia</taxon>
    </lineage>
</organism>
<dbReference type="EMBL" id="JANJYJ010000003">
    <property type="protein sequence ID" value="KAK3221174.1"/>
    <property type="molecule type" value="Genomic_DNA"/>
</dbReference>
<dbReference type="InterPro" id="IPR052997">
    <property type="entry name" value="RRT15-like"/>
</dbReference>
<feature type="compositionally biased region" description="Basic and acidic residues" evidence="1">
    <location>
        <begin position="1"/>
        <end position="13"/>
    </location>
</feature>
<reference evidence="2" key="1">
    <citation type="journal article" date="2023" name="Plant J.">
        <title>Genome sequences and population genomics provide insights into the demographic history, inbreeding, and mutation load of two 'living fossil' tree species of Dipteronia.</title>
        <authorList>
            <person name="Feng Y."/>
            <person name="Comes H.P."/>
            <person name="Chen J."/>
            <person name="Zhu S."/>
            <person name="Lu R."/>
            <person name="Zhang X."/>
            <person name="Li P."/>
            <person name="Qiu J."/>
            <person name="Olsen K.M."/>
            <person name="Qiu Y."/>
        </authorList>
    </citation>
    <scope>NUCLEOTIDE SEQUENCE</scope>
    <source>
        <strain evidence="2">NBL</strain>
    </source>
</reference>
<proteinExistence type="predicted"/>
<gene>
    <name evidence="2" type="ORF">Dsin_008199</name>
</gene>
<evidence type="ECO:0000313" key="3">
    <source>
        <dbReference type="Proteomes" id="UP001281410"/>
    </source>
</evidence>
<evidence type="ECO:0000313" key="2">
    <source>
        <dbReference type="EMBL" id="KAK3221174.1"/>
    </source>
</evidence>
<dbReference type="Proteomes" id="UP001281410">
    <property type="component" value="Unassembled WGS sequence"/>
</dbReference>
<comment type="caution">
    <text evidence="2">The sequence shown here is derived from an EMBL/GenBank/DDBJ whole genome shotgun (WGS) entry which is preliminary data.</text>
</comment>
<protein>
    <submittedName>
        <fullName evidence="2">Uncharacterized protein</fullName>
    </submittedName>
</protein>
<feature type="non-terminal residue" evidence="2">
    <location>
        <position position="1"/>
    </location>
</feature>
<sequence length="183" mass="19845">LSRLFDSRGRPLEEPFPIRPSAGTRRPALAAEAARAVHRQPTALRANHFSRIYESILPSSLAYIVPSTRDCSPWRPDAVMSTTRSGWHWVLQIFKGRRGGSGHHATRSTWARALGFTATVAPSYSSRPGTCPDGRVSAQLGTVTRLPVQGASPVLLTKNGPFGALDSVVRLNEAAAPSYLFKV</sequence>
<accession>A0AAE0APD8</accession>
<dbReference type="AlphaFoldDB" id="A0AAE0APD8"/>